<dbReference type="InterPro" id="IPR011611">
    <property type="entry name" value="PfkB_dom"/>
</dbReference>
<keyword evidence="5" id="KW-1185">Reference proteome</keyword>
<feature type="domain" description="Carbohydrate kinase PfkB" evidence="3">
    <location>
        <begin position="5"/>
        <end position="290"/>
    </location>
</feature>
<dbReference type="GO" id="GO:0033786">
    <property type="term" value="F:heptose-1-phosphate adenylyltransferase activity"/>
    <property type="evidence" value="ECO:0007669"/>
    <property type="project" value="TreeGrafter"/>
</dbReference>
<sequence>MTGPLVVVGDALLDIDLDGTSDRVAPDAPVPVVNCTGEHARPGGAGLAALLAAREGREVVIVTALGDDDAGQTLWRLLSRRVRVVRLPLRGRTPSKIRIRARSQTLLRLDVGEGVAGSGPVGSAVLDALRSASAVLVSDYGRGVTAHPVLRSYLARVAASAPTVWDPHPRGAPPVAGAALATPNESEAAALSPGHLRTPQEHAAHLARQWGAEAVAVTLGAKGALLSTGSGTPLTVPASPAGPAADTCGAGDSFAVAAAWALADGLPTGEATARAVQASSEYVAGGGVTTLFEGDTPQRGRRQSRPRIWDALTALDDPRKEKVTWTVPEEC</sequence>
<dbReference type="EMBL" id="QZEY01000002">
    <property type="protein sequence ID" value="RJL34486.1"/>
    <property type="molecule type" value="Genomic_DNA"/>
</dbReference>
<dbReference type="Pfam" id="PF00294">
    <property type="entry name" value="PfkB"/>
    <property type="match status" value="1"/>
</dbReference>
<dbReference type="GO" id="GO:0005829">
    <property type="term" value="C:cytosol"/>
    <property type="evidence" value="ECO:0007669"/>
    <property type="project" value="TreeGrafter"/>
</dbReference>
<dbReference type="PANTHER" id="PTHR46969:SF1">
    <property type="entry name" value="BIFUNCTIONAL PROTEIN HLDE"/>
    <property type="match status" value="1"/>
</dbReference>
<gene>
    <name evidence="4" type="ORF">D5H75_08710</name>
</gene>
<evidence type="ECO:0000256" key="2">
    <source>
        <dbReference type="ARBA" id="ARBA00022777"/>
    </source>
</evidence>
<name>A0A3A4BT51_9ACTN</name>
<accession>A0A3A4BT51</accession>
<evidence type="ECO:0000256" key="1">
    <source>
        <dbReference type="ARBA" id="ARBA00022679"/>
    </source>
</evidence>
<dbReference type="GO" id="GO:0033785">
    <property type="term" value="F:heptose 7-phosphate kinase activity"/>
    <property type="evidence" value="ECO:0007669"/>
    <property type="project" value="TreeGrafter"/>
</dbReference>
<keyword evidence="2" id="KW-0418">Kinase</keyword>
<evidence type="ECO:0000313" key="4">
    <source>
        <dbReference type="EMBL" id="RJL34486.1"/>
    </source>
</evidence>
<dbReference type="AlphaFoldDB" id="A0A3A4BT51"/>
<proteinExistence type="predicted"/>
<dbReference type="SUPFAM" id="SSF53613">
    <property type="entry name" value="Ribokinase-like"/>
    <property type="match status" value="1"/>
</dbReference>
<dbReference type="PROSITE" id="PS00584">
    <property type="entry name" value="PFKB_KINASES_2"/>
    <property type="match status" value="1"/>
</dbReference>
<dbReference type="Proteomes" id="UP000265768">
    <property type="component" value="Unassembled WGS sequence"/>
</dbReference>
<dbReference type="Gene3D" id="3.40.1190.20">
    <property type="match status" value="1"/>
</dbReference>
<keyword evidence="1" id="KW-0808">Transferase</keyword>
<dbReference type="InterPro" id="IPR002173">
    <property type="entry name" value="Carboh/pur_kinase_PfkB_CS"/>
</dbReference>
<dbReference type="OrthoDB" id="9802794at2"/>
<evidence type="ECO:0000259" key="3">
    <source>
        <dbReference type="Pfam" id="PF00294"/>
    </source>
</evidence>
<protein>
    <recommendedName>
        <fullName evidence="3">Carbohydrate kinase PfkB domain-containing protein</fullName>
    </recommendedName>
</protein>
<dbReference type="PANTHER" id="PTHR46969">
    <property type="entry name" value="BIFUNCTIONAL PROTEIN HLDE"/>
    <property type="match status" value="1"/>
</dbReference>
<dbReference type="RefSeq" id="WP_119925789.1">
    <property type="nucleotide sequence ID" value="NZ_QZEY01000002.1"/>
</dbReference>
<organism evidence="4 5">
    <name type="scientific">Bailinhaonella thermotolerans</name>
    <dbReference type="NCBI Taxonomy" id="1070861"/>
    <lineage>
        <taxon>Bacteria</taxon>
        <taxon>Bacillati</taxon>
        <taxon>Actinomycetota</taxon>
        <taxon>Actinomycetes</taxon>
        <taxon>Streptosporangiales</taxon>
        <taxon>Streptosporangiaceae</taxon>
        <taxon>Bailinhaonella</taxon>
    </lineage>
</organism>
<dbReference type="InterPro" id="IPR029056">
    <property type="entry name" value="Ribokinase-like"/>
</dbReference>
<reference evidence="4 5" key="1">
    <citation type="submission" date="2018-09" db="EMBL/GenBank/DDBJ databases">
        <title>YIM 75507 draft genome.</title>
        <authorList>
            <person name="Tang S."/>
            <person name="Feng Y."/>
        </authorList>
    </citation>
    <scope>NUCLEOTIDE SEQUENCE [LARGE SCALE GENOMIC DNA]</scope>
    <source>
        <strain evidence="4 5">YIM 75507</strain>
    </source>
</reference>
<evidence type="ECO:0000313" key="5">
    <source>
        <dbReference type="Proteomes" id="UP000265768"/>
    </source>
</evidence>
<comment type="caution">
    <text evidence="4">The sequence shown here is derived from an EMBL/GenBank/DDBJ whole genome shotgun (WGS) entry which is preliminary data.</text>
</comment>